<proteinExistence type="predicted"/>
<evidence type="ECO:0000313" key="1">
    <source>
        <dbReference type="Proteomes" id="UP000694863"/>
    </source>
</evidence>
<organism evidence="1 2">
    <name type="scientific">Echinops telfairi</name>
    <name type="common">Lesser hedgehog tenrec</name>
    <dbReference type="NCBI Taxonomy" id="9371"/>
    <lineage>
        <taxon>Eukaryota</taxon>
        <taxon>Metazoa</taxon>
        <taxon>Chordata</taxon>
        <taxon>Craniata</taxon>
        <taxon>Vertebrata</taxon>
        <taxon>Euteleostomi</taxon>
        <taxon>Mammalia</taxon>
        <taxon>Eutheria</taxon>
        <taxon>Afrotheria</taxon>
        <taxon>Tenrecidae</taxon>
        <taxon>Tenrecinae</taxon>
        <taxon>Echinops</taxon>
    </lineage>
</organism>
<sequence>MAAQGDCQVQFKLELVGDVGTQKTTFVKHHLTGEFEKYVATLGIEAHPLVVHPNREPFKFNVWDMAGQETFRGMRDGYYIRAQCAIITFDATSMVTYKNGPCIEVWFKNVKTNPSFCVTTKWTLRAGALRRLMWTRLAAAAQDEHEWDLGAGQTIALPDEVTTCERTKLESRLRSLVV</sequence>
<dbReference type="Proteomes" id="UP000694863">
    <property type="component" value="Unplaced"/>
</dbReference>
<reference evidence="2" key="1">
    <citation type="submission" date="2025-08" db="UniProtKB">
        <authorList>
            <consortium name="RefSeq"/>
        </authorList>
    </citation>
    <scope>IDENTIFICATION</scope>
</reference>
<evidence type="ECO:0000313" key="2">
    <source>
        <dbReference type="RefSeq" id="XP_045147609.1"/>
    </source>
</evidence>
<dbReference type="RefSeq" id="XP_045147609.1">
    <property type="nucleotide sequence ID" value="XM_045291674.1"/>
</dbReference>
<name>A0AC55D787_ECHTE</name>
<keyword evidence="1" id="KW-1185">Reference proteome</keyword>
<protein>
    <submittedName>
        <fullName evidence="2">GTP-binding nuclear protein Ran-like</fullName>
    </submittedName>
</protein>
<accession>A0AC55D787</accession>
<gene>
    <name evidence="2" type="primary">LOC101653849</name>
</gene>